<dbReference type="InterPro" id="IPR000591">
    <property type="entry name" value="DEP_dom"/>
</dbReference>
<dbReference type="InterPro" id="IPR036390">
    <property type="entry name" value="WH_DNA-bd_sf"/>
</dbReference>
<dbReference type="GO" id="GO:0005085">
    <property type="term" value="F:guanyl-nucleotide exchange factor activity"/>
    <property type="evidence" value="ECO:0007669"/>
    <property type="project" value="TreeGrafter"/>
</dbReference>
<protein>
    <recommendedName>
        <fullName evidence="1">DEP domain-containing protein</fullName>
    </recommendedName>
</protein>
<dbReference type="EMBL" id="JAFBMS010000216">
    <property type="protein sequence ID" value="KAG9333105.1"/>
    <property type="molecule type" value="Genomic_DNA"/>
</dbReference>
<dbReference type="PROSITE" id="PS50186">
    <property type="entry name" value="DEP"/>
    <property type="match status" value="2"/>
</dbReference>
<organism evidence="2 3">
    <name type="scientific">Albula glossodonta</name>
    <name type="common">roundjaw bonefish</name>
    <dbReference type="NCBI Taxonomy" id="121402"/>
    <lineage>
        <taxon>Eukaryota</taxon>
        <taxon>Metazoa</taxon>
        <taxon>Chordata</taxon>
        <taxon>Craniata</taxon>
        <taxon>Vertebrata</taxon>
        <taxon>Euteleostomi</taxon>
        <taxon>Actinopterygii</taxon>
        <taxon>Neopterygii</taxon>
        <taxon>Teleostei</taxon>
        <taxon>Albuliformes</taxon>
        <taxon>Albulidae</taxon>
        <taxon>Albula</taxon>
    </lineage>
</organism>
<reference evidence="2" key="1">
    <citation type="thesis" date="2021" institute="BYU ScholarsArchive" country="Provo, UT, USA">
        <title>Applications of and Algorithms for Genome Assembly and Genomic Analyses with an Emphasis on Marine Teleosts.</title>
        <authorList>
            <person name="Pickett B.D."/>
        </authorList>
    </citation>
    <scope>NUCLEOTIDE SEQUENCE</scope>
    <source>
        <strain evidence="2">HI-2016</strain>
    </source>
</reference>
<sequence length="367" mass="41751">MDGIGNTMQKKAAELERMAEVLVTGEQLRNHLITAGMPSAAEADDRLTCDVSSSKGEGTVTTYSIGPPLVYIQSGWLRLHEAKVIKDRRHHLRTYPNCFVAKELIDWLMEHKEASDRETAIRIMQRLLDQSIIHHVCDEHKEFKDMKLFYRFRKDDGTFPLDNEAKVFMRGQRIYEKLMLSENTLLQTREEEGATFERALVASEFVDWLLQEGEVATREEAEQLGRRLLEHGIIQHDPAPDTTARSTSAGGGVGPLHDSCYFQQRELMCKWCSNFLLRLQFVGTELRYYRWAQSWGTAGRPIAEVLQVGTELRYYRWAQSWGTAGGHRAEVLQVGTELGYCRFCRAASTLSSSPLFPKAGPAKGPYT</sequence>
<dbReference type="GO" id="GO:0007186">
    <property type="term" value="P:G protein-coupled receptor signaling pathway"/>
    <property type="evidence" value="ECO:0007669"/>
    <property type="project" value="TreeGrafter"/>
</dbReference>
<dbReference type="PANTHER" id="PTHR22829:SF18">
    <property type="entry name" value="DEP DOMAIN-CONTAINING MTOR-INTERACTING PROTEIN"/>
    <property type="match status" value="1"/>
</dbReference>
<dbReference type="GO" id="GO:0005886">
    <property type="term" value="C:plasma membrane"/>
    <property type="evidence" value="ECO:0007669"/>
    <property type="project" value="TreeGrafter"/>
</dbReference>
<feature type="domain" description="DEP" evidence="1">
    <location>
        <begin position="180"/>
        <end position="266"/>
    </location>
</feature>
<dbReference type="Proteomes" id="UP000824540">
    <property type="component" value="Unassembled WGS sequence"/>
</dbReference>
<keyword evidence="3" id="KW-1185">Reference proteome</keyword>
<dbReference type="GO" id="GO:0023051">
    <property type="term" value="P:regulation of signaling"/>
    <property type="evidence" value="ECO:0007669"/>
    <property type="project" value="TreeGrafter"/>
</dbReference>
<dbReference type="Gene3D" id="1.10.10.10">
    <property type="entry name" value="Winged helix-like DNA-binding domain superfamily/Winged helix DNA-binding domain"/>
    <property type="match status" value="2"/>
</dbReference>
<dbReference type="SMART" id="SM00049">
    <property type="entry name" value="DEP"/>
    <property type="match status" value="2"/>
</dbReference>
<accession>A0A8T2MY98</accession>
<dbReference type="AlphaFoldDB" id="A0A8T2MY98"/>
<dbReference type="InterPro" id="IPR036388">
    <property type="entry name" value="WH-like_DNA-bd_sf"/>
</dbReference>
<dbReference type="GO" id="GO:0035556">
    <property type="term" value="P:intracellular signal transduction"/>
    <property type="evidence" value="ECO:0007669"/>
    <property type="project" value="InterPro"/>
</dbReference>
<evidence type="ECO:0000259" key="1">
    <source>
        <dbReference type="PROSITE" id="PS50186"/>
    </source>
</evidence>
<dbReference type="OrthoDB" id="39497at2759"/>
<feature type="domain" description="DEP" evidence="1">
    <location>
        <begin position="85"/>
        <end position="154"/>
    </location>
</feature>
<evidence type="ECO:0000313" key="2">
    <source>
        <dbReference type="EMBL" id="KAG9333105.1"/>
    </source>
</evidence>
<dbReference type="PANTHER" id="PTHR22829">
    <property type="entry name" value="DEP DOMAIN PROTEIN"/>
    <property type="match status" value="1"/>
</dbReference>
<gene>
    <name evidence="2" type="ORF">JZ751_013484</name>
</gene>
<dbReference type="GO" id="GO:0005096">
    <property type="term" value="F:GTPase activator activity"/>
    <property type="evidence" value="ECO:0007669"/>
    <property type="project" value="TreeGrafter"/>
</dbReference>
<dbReference type="SUPFAM" id="SSF46785">
    <property type="entry name" value="Winged helix' DNA-binding domain"/>
    <property type="match status" value="2"/>
</dbReference>
<dbReference type="InterPro" id="IPR051832">
    <property type="entry name" value="mTOR-Rac_regulators"/>
</dbReference>
<feature type="non-terminal residue" evidence="2">
    <location>
        <position position="1"/>
    </location>
</feature>
<proteinExistence type="predicted"/>
<dbReference type="Pfam" id="PF00610">
    <property type="entry name" value="DEP"/>
    <property type="match status" value="2"/>
</dbReference>
<comment type="caution">
    <text evidence="2">The sequence shown here is derived from an EMBL/GenBank/DDBJ whole genome shotgun (WGS) entry which is preliminary data.</text>
</comment>
<name>A0A8T2MY98_9TELE</name>
<evidence type="ECO:0000313" key="3">
    <source>
        <dbReference type="Proteomes" id="UP000824540"/>
    </source>
</evidence>